<dbReference type="AlphaFoldDB" id="A0ABD5YIC8"/>
<evidence type="ECO:0000313" key="2">
    <source>
        <dbReference type="EMBL" id="MFC7189096.1"/>
    </source>
</evidence>
<proteinExistence type="predicted"/>
<keyword evidence="1" id="KW-0472">Membrane</keyword>
<feature type="transmembrane region" description="Helical" evidence="1">
    <location>
        <begin position="97"/>
        <end position="120"/>
    </location>
</feature>
<protein>
    <submittedName>
        <fullName evidence="2">Uncharacterized protein</fullName>
    </submittedName>
</protein>
<keyword evidence="1" id="KW-1133">Transmembrane helix</keyword>
<keyword evidence="3" id="KW-1185">Reference proteome</keyword>
<feature type="transmembrane region" description="Helical" evidence="1">
    <location>
        <begin position="73"/>
        <end position="90"/>
    </location>
</feature>
<comment type="caution">
    <text evidence="2">The sequence shown here is derived from an EMBL/GenBank/DDBJ whole genome shotgun (WGS) entry which is preliminary data.</text>
</comment>
<name>A0ABD5YIC8_9EURY</name>
<feature type="transmembrane region" description="Helical" evidence="1">
    <location>
        <begin position="140"/>
        <end position="168"/>
    </location>
</feature>
<feature type="transmembrane region" description="Helical" evidence="1">
    <location>
        <begin position="180"/>
        <end position="201"/>
    </location>
</feature>
<reference evidence="2 3" key="1">
    <citation type="journal article" date="2019" name="Int. J. Syst. Evol. Microbiol.">
        <title>The Global Catalogue of Microorganisms (GCM) 10K type strain sequencing project: providing services to taxonomists for standard genome sequencing and annotation.</title>
        <authorList>
            <consortium name="The Broad Institute Genomics Platform"/>
            <consortium name="The Broad Institute Genome Sequencing Center for Infectious Disease"/>
            <person name="Wu L."/>
            <person name="Ma J."/>
        </authorList>
    </citation>
    <scope>NUCLEOTIDE SEQUENCE [LARGE SCALE GENOMIC DNA]</scope>
    <source>
        <strain evidence="2 3">RDMS1</strain>
    </source>
</reference>
<dbReference type="Proteomes" id="UP001596417">
    <property type="component" value="Unassembled WGS sequence"/>
</dbReference>
<evidence type="ECO:0000313" key="3">
    <source>
        <dbReference type="Proteomes" id="UP001596417"/>
    </source>
</evidence>
<evidence type="ECO:0000256" key="1">
    <source>
        <dbReference type="SAM" id="Phobius"/>
    </source>
</evidence>
<dbReference type="EMBL" id="JBHTAX010000001">
    <property type="protein sequence ID" value="MFC7189096.1"/>
    <property type="molecule type" value="Genomic_DNA"/>
</dbReference>
<sequence length="305" mass="31783">MLITTAIILLGGGYAVERITSAFWFDAPIAPSSEKKSTARKTPMHSFWHPSDLDAPTRSVAQVMLTRTWRNPSRISFALLPIFIAGSVLINASQFGLLFVVAPLIAAIVIPWTAGLLFGLNPLGDAGGVLPTVLTTRLTGIQFITGLTIPGRVIGLSATVVLTLATGVVSPYSLIERGGLLLLGITVVFLSVRLAPLVGLWFPRFSAISVGQRRTVVPPSITAVVVHSLVTLGLAIPAATALLAPAGVRTALRLLVSGLVPVFLTQLAAAGMPVASGIALFQSFGATIGSIPTQWIQLVGLGGRS</sequence>
<dbReference type="RefSeq" id="WP_390204665.1">
    <property type="nucleotide sequence ID" value="NZ_JBHTAX010000001.1"/>
</dbReference>
<organism evidence="2 3">
    <name type="scientific">Halocatena marina</name>
    <dbReference type="NCBI Taxonomy" id="2934937"/>
    <lineage>
        <taxon>Archaea</taxon>
        <taxon>Methanobacteriati</taxon>
        <taxon>Methanobacteriota</taxon>
        <taxon>Stenosarchaea group</taxon>
        <taxon>Halobacteria</taxon>
        <taxon>Halobacteriales</taxon>
        <taxon>Natronomonadaceae</taxon>
        <taxon>Halocatena</taxon>
    </lineage>
</organism>
<feature type="transmembrane region" description="Helical" evidence="1">
    <location>
        <begin position="251"/>
        <end position="272"/>
    </location>
</feature>
<keyword evidence="1" id="KW-0812">Transmembrane</keyword>
<feature type="transmembrane region" description="Helical" evidence="1">
    <location>
        <begin position="221"/>
        <end position="244"/>
    </location>
</feature>
<accession>A0ABD5YIC8</accession>
<gene>
    <name evidence="2" type="ORF">ACFQL7_04025</name>
</gene>